<dbReference type="Pfam" id="PF17413">
    <property type="entry name" value="VirB7"/>
    <property type="match status" value="1"/>
</dbReference>
<name>Q8VT96_AGRTU</name>
<protein>
    <submittedName>
        <fullName evidence="1">VirB7</fullName>
    </submittedName>
</protein>
<keyword evidence="1" id="KW-0614">Plasmid</keyword>
<dbReference type="AlphaFoldDB" id="Q8VT96"/>
<gene>
    <name evidence="1" type="primary">virB7</name>
</gene>
<geneLocation type="plasmid" evidence="1">
    <name>pTiAB2/73</name>
</geneLocation>
<sequence>MKYFLLFVIFGLASCQTNDRLATCKGPIFPLNVGRWQPAQSDLQLSNAGDAHERL</sequence>
<organism evidence="1">
    <name type="scientific">Agrobacterium tumefaciens</name>
    <dbReference type="NCBI Taxonomy" id="358"/>
    <lineage>
        <taxon>Bacteria</taxon>
        <taxon>Pseudomonadati</taxon>
        <taxon>Pseudomonadota</taxon>
        <taxon>Alphaproteobacteria</taxon>
        <taxon>Hyphomicrobiales</taxon>
        <taxon>Rhizobiaceae</taxon>
        <taxon>Rhizobium/Agrobacterium group</taxon>
        <taxon>Agrobacterium</taxon>
        <taxon>Agrobacterium tumefaciens complex</taxon>
    </lineage>
</organism>
<accession>Q8VT96</accession>
<evidence type="ECO:0000313" key="1">
    <source>
        <dbReference type="EMBL" id="AAL57015.1"/>
    </source>
</evidence>
<dbReference type="NCBIfam" id="NF010433">
    <property type="entry name" value="PRK13859.1"/>
    <property type="match status" value="1"/>
</dbReference>
<dbReference type="EMBL" id="AF329849">
    <property type="protein sequence ID" value="AAL57015.1"/>
    <property type="molecule type" value="Genomic_DNA"/>
</dbReference>
<dbReference type="PROSITE" id="PS51257">
    <property type="entry name" value="PROKAR_LIPOPROTEIN"/>
    <property type="match status" value="1"/>
</dbReference>
<proteinExistence type="predicted"/>
<dbReference type="InterPro" id="IPR035545">
    <property type="entry name" value="VirB7"/>
</dbReference>
<reference evidence="1" key="1">
    <citation type="submission" date="2000-12" db="EMBL/GenBank/DDBJ databases">
        <title>Comparison of the vir regions of the Agrobacterium tumefaciens limited host range strain AB2/73 with those of broad host range Agrobacterium strains.</title>
        <authorList>
            <person name="Schmidt J."/>
            <person name="Hammann P."/>
            <person name="Otten L."/>
        </authorList>
    </citation>
    <scope>NUCLEOTIDE SEQUENCE</scope>
    <source>
        <strain evidence="1">AB2/73</strain>
        <plasmid evidence="1">pTiAB2/73</plasmid>
    </source>
</reference>